<name>A0AA40E3G7_9PEZI</name>
<proteinExistence type="predicted"/>
<evidence type="ECO:0000313" key="2">
    <source>
        <dbReference type="Proteomes" id="UP001172101"/>
    </source>
</evidence>
<keyword evidence="2" id="KW-1185">Reference proteome</keyword>
<reference evidence="1" key="1">
    <citation type="submission" date="2023-06" db="EMBL/GenBank/DDBJ databases">
        <title>Genome-scale phylogeny and comparative genomics of the fungal order Sordariales.</title>
        <authorList>
            <consortium name="Lawrence Berkeley National Laboratory"/>
            <person name="Hensen N."/>
            <person name="Bonometti L."/>
            <person name="Westerberg I."/>
            <person name="Brannstrom I.O."/>
            <person name="Guillou S."/>
            <person name="Cros-Aarteil S."/>
            <person name="Calhoun S."/>
            <person name="Haridas S."/>
            <person name="Kuo A."/>
            <person name="Mondo S."/>
            <person name="Pangilinan J."/>
            <person name="Riley R."/>
            <person name="LaButti K."/>
            <person name="Andreopoulos B."/>
            <person name="Lipzen A."/>
            <person name="Chen C."/>
            <person name="Yanf M."/>
            <person name="Daum C."/>
            <person name="Ng V."/>
            <person name="Clum A."/>
            <person name="Steindorff A."/>
            <person name="Ohm R."/>
            <person name="Martin F."/>
            <person name="Silar P."/>
            <person name="Natvig D."/>
            <person name="Lalanne C."/>
            <person name="Gautier V."/>
            <person name="Ament-velasquez S.L."/>
            <person name="Kruys A."/>
            <person name="Hutchinson M.I."/>
            <person name="Powell A.J."/>
            <person name="Barry K."/>
            <person name="Miller A.N."/>
            <person name="Grigoriev I.V."/>
            <person name="Debuchy R."/>
            <person name="Gladieux P."/>
            <person name="Thoren M.H."/>
            <person name="Johannesson H."/>
        </authorList>
    </citation>
    <scope>NUCLEOTIDE SEQUENCE</scope>
    <source>
        <strain evidence="1">SMH2392-1A</strain>
    </source>
</reference>
<protein>
    <submittedName>
        <fullName evidence="1">Uncharacterized protein</fullName>
    </submittedName>
</protein>
<dbReference type="AlphaFoldDB" id="A0AA40E3G7"/>
<sequence length="287" mass="30429">MPVTAKVPLTWRVPLVATPVVEAACRKAMIWLALLATGGTVNRSNALGRSFAKIAYVGHSLGSVLGAAIVRTYPSDADALVLTGYSTAFATTAIAAQAYASGALFSPSRFGSVLPPGHVVTTIEAERSRSGSAFYGSAFDTDVARADFARQDTAAVGEFAALPDLLLGGGGGTAAVVYTGAVFVATTGQLDAVFCVPSAGRACADILEVTVRVFPQPRRTGPTPRRIRATCSACTTRRRPRFARCTSFWKGFCEGGWRVFVWVGIWRSWVGAWCDITSYAHVIACWY</sequence>
<evidence type="ECO:0000313" key="1">
    <source>
        <dbReference type="EMBL" id="KAK0722691.1"/>
    </source>
</evidence>
<dbReference type="InterPro" id="IPR029058">
    <property type="entry name" value="AB_hydrolase_fold"/>
</dbReference>
<gene>
    <name evidence="1" type="ORF">B0T26DRAFT_229049</name>
</gene>
<dbReference type="EMBL" id="JAUIRO010000003">
    <property type="protein sequence ID" value="KAK0722691.1"/>
    <property type="molecule type" value="Genomic_DNA"/>
</dbReference>
<organism evidence="1 2">
    <name type="scientific">Lasiosphaeria miniovina</name>
    <dbReference type="NCBI Taxonomy" id="1954250"/>
    <lineage>
        <taxon>Eukaryota</taxon>
        <taxon>Fungi</taxon>
        <taxon>Dikarya</taxon>
        <taxon>Ascomycota</taxon>
        <taxon>Pezizomycotina</taxon>
        <taxon>Sordariomycetes</taxon>
        <taxon>Sordariomycetidae</taxon>
        <taxon>Sordariales</taxon>
        <taxon>Lasiosphaeriaceae</taxon>
        <taxon>Lasiosphaeria</taxon>
    </lineage>
</organism>
<dbReference type="RefSeq" id="XP_060298615.1">
    <property type="nucleotide sequence ID" value="XM_060433885.1"/>
</dbReference>
<dbReference type="Proteomes" id="UP001172101">
    <property type="component" value="Unassembled WGS sequence"/>
</dbReference>
<comment type="caution">
    <text evidence="1">The sequence shown here is derived from an EMBL/GenBank/DDBJ whole genome shotgun (WGS) entry which is preliminary data.</text>
</comment>
<dbReference type="SUPFAM" id="SSF53474">
    <property type="entry name" value="alpha/beta-Hydrolases"/>
    <property type="match status" value="1"/>
</dbReference>
<dbReference type="Gene3D" id="3.40.50.1820">
    <property type="entry name" value="alpha/beta hydrolase"/>
    <property type="match status" value="1"/>
</dbReference>
<accession>A0AA40E3G7</accession>
<dbReference type="GeneID" id="85317155"/>